<sequence length="120" mass="13711">MQPEINYTMVGQRIRTARLQKKLSQAELGSLVGCSNNHISHIETAQTKVSLSMLSKLALALDQDLDYFLLDTQYAKRDRLIDEEIAEKLSRCNTSTLLTVNQMLDLLLKQQEMNDLEKNL</sequence>
<organism evidence="3 4">
    <name type="scientific">Fusicatenibacter saccharivorans</name>
    <dbReference type="NCBI Taxonomy" id="1150298"/>
    <lineage>
        <taxon>Bacteria</taxon>
        <taxon>Bacillati</taxon>
        <taxon>Bacillota</taxon>
        <taxon>Clostridia</taxon>
        <taxon>Lachnospirales</taxon>
        <taxon>Lachnospiraceae</taxon>
        <taxon>Fusicatenibacter</taxon>
    </lineage>
</organism>
<dbReference type="Pfam" id="PF01381">
    <property type="entry name" value="HTH_3"/>
    <property type="match status" value="1"/>
</dbReference>
<dbReference type="SMART" id="SM00530">
    <property type="entry name" value="HTH_XRE"/>
    <property type="match status" value="1"/>
</dbReference>
<dbReference type="GO" id="GO:0003677">
    <property type="term" value="F:DNA binding"/>
    <property type="evidence" value="ECO:0007669"/>
    <property type="project" value="UniProtKB-KW"/>
</dbReference>
<evidence type="ECO:0000313" key="4">
    <source>
        <dbReference type="Proteomes" id="UP000095709"/>
    </source>
</evidence>
<dbReference type="InterPro" id="IPR001387">
    <property type="entry name" value="Cro/C1-type_HTH"/>
</dbReference>
<dbReference type="RefSeq" id="WP_055266150.1">
    <property type="nucleotide sequence ID" value="NZ_CZAL01000006.1"/>
</dbReference>
<dbReference type="PROSITE" id="PS50943">
    <property type="entry name" value="HTH_CROC1"/>
    <property type="match status" value="1"/>
</dbReference>
<gene>
    <name evidence="3" type="primary">sinR_3</name>
    <name evidence="3" type="ORF">ERS852498_01307</name>
</gene>
<dbReference type="EMBL" id="CZAL01000006">
    <property type="protein sequence ID" value="CUP13308.1"/>
    <property type="molecule type" value="Genomic_DNA"/>
</dbReference>
<dbReference type="PANTHER" id="PTHR46797">
    <property type="entry name" value="HTH-TYPE TRANSCRIPTIONAL REGULATOR"/>
    <property type="match status" value="1"/>
</dbReference>
<feature type="domain" description="HTH cro/C1-type" evidence="2">
    <location>
        <begin position="14"/>
        <end position="68"/>
    </location>
</feature>
<dbReference type="AlphaFoldDB" id="A0A174KU11"/>
<dbReference type="GO" id="GO:0005829">
    <property type="term" value="C:cytosol"/>
    <property type="evidence" value="ECO:0007669"/>
    <property type="project" value="TreeGrafter"/>
</dbReference>
<accession>A0A174KU11</accession>
<dbReference type="GO" id="GO:0003700">
    <property type="term" value="F:DNA-binding transcription factor activity"/>
    <property type="evidence" value="ECO:0007669"/>
    <property type="project" value="TreeGrafter"/>
</dbReference>
<evidence type="ECO:0000259" key="2">
    <source>
        <dbReference type="PROSITE" id="PS50943"/>
    </source>
</evidence>
<protein>
    <submittedName>
        <fullName evidence="3">HTH-type transcriptional regulator sinR</fullName>
    </submittedName>
</protein>
<dbReference type="Gene3D" id="1.10.260.40">
    <property type="entry name" value="lambda repressor-like DNA-binding domains"/>
    <property type="match status" value="1"/>
</dbReference>
<evidence type="ECO:0000313" key="3">
    <source>
        <dbReference type="EMBL" id="CUP13308.1"/>
    </source>
</evidence>
<name>A0A174KU11_9FIRM</name>
<dbReference type="Proteomes" id="UP000095709">
    <property type="component" value="Unassembled WGS sequence"/>
</dbReference>
<dbReference type="InterPro" id="IPR010982">
    <property type="entry name" value="Lambda_DNA-bd_dom_sf"/>
</dbReference>
<reference evidence="3 4" key="1">
    <citation type="submission" date="2015-09" db="EMBL/GenBank/DDBJ databases">
        <authorList>
            <consortium name="Pathogen Informatics"/>
        </authorList>
    </citation>
    <scope>NUCLEOTIDE SEQUENCE [LARGE SCALE GENOMIC DNA]</scope>
    <source>
        <strain evidence="3 4">2789STDY5834885</strain>
    </source>
</reference>
<keyword evidence="1" id="KW-0238">DNA-binding</keyword>
<dbReference type="InterPro" id="IPR050807">
    <property type="entry name" value="TransReg_Diox_bact_type"/>
</dbReference>
<dbReference type="SUPFAM" id="SSF47413">
    <property type="entry name" value="lambda repressor-like DNA-binding domains"/>
    <property type="match status" value="1"/>
</dbReference>
<evidence type="ECO:0000256" key="1">
    <source>
        <dbReference type="ARBA" id="ARBA00023125"/>
    </source>
</evidence>
<dbReference type="CDD" id="cd00093">
    <property type="entry name" value="HTH_XRE"/>
    <property type="match status" value="1"/>
</dbReference>
<dbReference type="PANTHER" id="PTHR46797:SF1">
    <property type="entry name" value="METHYLPHOSPHONATE SYNTHASE"/>
    <property type="match status" value="1"/>
</dbReference>
<proteinExistence type="predicted"/>